<evidence type="ECO:0000256" key="7">
    <source>
        <dbReference type="ARBA" id="ARBA00022692"/>
    </source>
</evidence>
<keyword evidence="9" id="KW-0735">Signal-anchor</keyword>
<evidence type="ECO:0000256" key="3">
    <source>
        <dbReference type="ARBA" id="ARBA00006462"/>
    </source>
</evidence>
<dbReference type="InterPro" id="IPR026050">
    <property type="entry name" value="C1GALT1/C1GALT1_chp1"/>
</dbReference>
<dbReference type="Proteomes" id="UP001172673">
    <property type="component" value="Unassembled WGS sequence"/>
</dbReference>
<evidence type="ECO:0000256" key="8">
    <source>
        <dbReference type="ARBA" id="ARBA00022741"/>
    </source>
</evidence>
<evidence type="ECO:0000256" key="6">
    <source>
        <dbReference type="ARBA" id="ARBA00022679"/>
    </source>
</evidence>
<comment type="similarity">
    <text evidence="3">Belongs to the glycosyltransferase 31 family. Beta3-Gal-T subfamily.</text>
</comment>
<comment type="caution">
    <text evidence="14">The sequence shown here is derived from an EMBL/GenBank/DDBJ whole genome shotgun (WGS) entry which is preliminary data.</text>
</comment>
<feature type="compositionally biased region" description="Acidic residues" evidence="12">
    <location>
        <begin position="65"/>
        <end position="77"/>
    </location>
</feature>
<name>A0AA39CEP1_9EURO</name>
<dbReference type="EMBL" id="JAPDRK010000016">
    <property type="protein sequence ID" value="KAJ9605434.1"/>
    <property type="molecule type" value="Genomic_DNA"/>
</dbReference>
<sequence length="567" mass="63398">MSSIAMSLPRGLGPMRLLIIFGVLVSLLMFRSYYLPNPDAQSDYSLTSSTGAWWSGSSANLLNESEPDVDLGDEYDELDGKTAPTAAVDDPADVDTEQEPEGEAEGGISLKEGKTTSESEPEPQKGPTLGSGPAVPDTASTPIHAFEAHVPACRQLPGADKVVVMVKTGATEAFARVPEQLVTLAECAPNFMIFSDMEQHIGDFQIQDALDEINPEYKENHGDFEFYNAIHAAHASHGDVSVLGSDKAWALDKWKNIPMLHKAYLKYPDAEWYITIDADTYLSWANLLLLLDRLDPDEPLYAGCVYWHGPTAFAQGGTGYLLSRDAVKKFEEIRTPEKIADWEKETSTICCGDVMLGVAMQQAGVSVSGAWPMFQVDPPSGYVFGDNTWCSPAITWHHIHTYEVEALWEFEQQWINKTWDAEDPGSVPYLFKDVFEDFVMPHVAEKKKDWNNGSGDKTFTEPKEDHVKEDADWDWKNDEEKQKMWDDLSELEKSGCDSADKCREVCESDKECVQFSWHPGTCKLNHSIKMGRPVDGKEEYTSGWILERVEEFKKAREECGEISWQVG</sequence>
<evidence type="ECO:0000313" key="14">
    <source>
        <dbReference type="EMBL" id="KAJ9605434.1"/>
    </source>
</evidence>
<accession>A0AA39CEP1</accession>
<comment type="subcellular location">
    <subcellularLocation>
        <location evidence="1">Membrane</location>
        <topology evidence="1">Single-pass type II membrane protein</topology>
    </subcellularLocation>
</comment>
<dbReference type="EC" id="2.4.1.122" evidence="4"/>
<keyword evidence="7" id="KW-0812">Transmembrane</keyword>
<feature type="domain" description="Fringe-like glycosyltransferase" evidence="13">
    <location>
        <begin position="269"/>
        <end position="362"/>
    </location>
</feature>
<dbReference type="PANTHER" id="PTHR23033:SF40">
    <property type="entry name" value="APPLE DOMAIN-CONTAINING PROTEIN"/>
    <property type="match status" value="1"/>
</dbReference>
<keyword evidence="6" id="KW-0808">Transferase</keyword>
<keyword evidence="5" id="KW-0328">Glycosyltransferase</keyword>
<comment type="pathway">
    <text evidence="2">Protein modification; protein glycosylation.</text>
</comment>
<evidence type="ECO:0000256" key="5">
    <source>
        <dbReference type="ARBA" id="ARBA00022676"/>
    </source>
</evidence>
<dbReference type="GO" id="GO:0016020">
    <property type="term" value="C:membrane"/>
    <property type="evidence" value="ECO:0007669"/>
    <property type="project" value="UniProtKB-SubCell"/>
</dbReference>
<dbReference type="InterPro" id="IPR003378">
    <property type="entry name" value="Fringe-like_glycosylTrfase"/>
</dbReference>
<evidence type="ECO:0000256" key="10">
    <source>
        <dbReference type="ARBA" id="ARBA00022989"/>
    </source>
</evidence>
<feature type="region of interest" description="Disordered" evidence="12">
    <location>
        <begin position="64"/>
        <end position="140"/>
    </location>
</feature>
<evidence type="ECO:0000256" key="1">
    <source>
        <dbReference type="ARBA" id="ARBA00004606"/>
    </source>
</evidence>
<protein>
    <recommendedName>
        <fullName evidence="4">N-acetylgalactosaminide beta-1,3-galactosyltransferase</fullName>
        <ecNumber evidence="4">2.4.1.122</ecNumber>
    </recommendedName>
</protein>
<dbReference type="AlphaFoldDB" id="A0AA39CEP1"/>
<feature type="compositionally biased region" description="Acidic residues" evidence="12">
    <location>
        <begin position="90"/>
        <end position="104"/>
    </location>
</feature>
<keyword evidence="10" id="KW-1133">Transmembrane helix</keyword>
<evidence type="ECO:0000256" key="4">
    <source>
        <dbReference type="ARBA" id="ARBA00012557"/>
    </source>
</evidence>
<keyword evidence="11" id="KW-0472">Membrane</keyword>
<dbReference type="GO" id="GO:0016263">
    <property type="term" value="F:glycoprotein-N-acetylgalactosamine 3-beta-galactosyltransferase activity"/>
    <property type="evidence" value="ECO:0007669"/>
    <property type="project" value="UniProtKB-EC"/>
</dbReference>
<organism evidence="14 15">
    <name type="scientific">Cladophialophora chaetospira</name>
    <dbReference type="NCBI Taxonomy" id="386627"/>
    <lineage>
        <taxon>Eukaryota</taxon>
        <taxon>Fungi</taxon>
        <taxon>Dikarya</taxon>
        <taxon>Ascomycota</taxon>
        <taxon>Pezizomycotina</taxon>
        <taxon>Eurotiomycetes</taxon>
        <taxon>Chaetothyriomycetidae</taxon>
        <taxon>Chaetothyriales</taxon>
        <taxon>Herpotrichiellaceae</taxon>
        <taxon>Cladophialophora</taxon>
    </lineage>
</organism>
<evidence type="ECO:0000313" key="15">
    <source>
        <dbReference type="Proteomes" id="UP001172673"/>
    </source>
</evidence>
<evidence type="ECO:0000256" key="12">
    <source>
        <dbReference type="SAM" id="MobiDB-lite"/>
    </source>
</evidence>
<gene>
    <name evidence="14" type="ORF">H2200_010091</name>
</gene>
<evidence type="ECO:0000256" key="2">
    <source>
        <dbReference type="ARBA" id="ARBA00004922"/>
    </source>
</evidence>
<dbReference type="Pfam" id="PF02434">
    <property type="entry name" value="Fringe"/>
    <property type="match status" value="1"/>
</dbReference>
<evidence type="ECO:0000256" key="9">
    <source>
        <dbReference type="ARBA" id="ARBA00022968"/>
    </source>
</evidence>
<dbReference type="PANTHER" id="PTHR23033">
    <property type="entry name" value="BETA1,3-GALACTOSYLTRANSFERASE"/>
    <property type="match status" value="1"/>
</dbReference>
<dbReference type="Gene3D" id="3.90.550.50">
    <property type="match status" value="1"/>
</dbReference>
<dbReference type="GO" id="GO:0000166">
    <property type="term" value="F:nucleotide binding"/>
    <property type="evidence" value="ECO:0007669"/>
    <property type="project" value="UniProtKB-KW"/>
</dbReference>
<proteinExistence type="inferred from homology"/>
<reference evidence="14" key="1">
    <citation type="submission" date="2022-10" db="EMBL/GenBank/DDBJ databases">
        <title>Culturing micro-colonial fungi from biological soil crusts in the Mojave desert and describing Neophaeococcomyces mojavensis, and introducing the new genera and species Taxawa tesnikishii.</title>
        <authorList>
            <person name="Kurbessoian T."/>
            <person name="Stajich J.E."/>
        </authorList>
    </citation>
    <scope>NUCLEOTIDE SEQUENCE</scope>
    <source>
        <strain evidence="14">TK_41</strain>
    </source>
</reference>
<dbReference type="Gene3D" id="3.50.4.10">
    <property type="entry name" value="Hepatocyte Growth Factor"/>
    <property type="match status" value="1"/>
</dbReference>
<keyword evidence="15" id="KW-1185">Reference proteome</keyword>
<evidence type="ECO:0000256" key="11">
    <source>
        <dbReference type="ARBA" id="ARBA00023136"/>
    </source>
</evidence>
<evidence type="ECO:0000259" key="13">
    <source>
        <dbReference type="Pfam" id="PF02434"/>
    </source>
</evidence>
<keyword evidence="8" id="KW-0547">Nucleotide-binding</keyword>